<evidence type="ECO:0000313" key="1">
    <source>
        <dbReference type="EMBL" id="SDD22018.1"/>
    </source>
</evidence>
<organism evidence="1 2">
    <name type="scientific">Aquimonas voraii</name>
    <dbReference type="NCBI Taxonomy" id="265719"/>
    <lineage>
        <taxon>Bacteria</taxon>
        <taxon>Pseudomonadati</taxon>
        <taxon>Pseudomonadota</taxon>
        <taxon>Gammaproteobacteria</taxon>
        <taxon>Lysobacterales</taxon>
        <taxon>Lysobacteraceae</taxon>
        <taxon>Aquimonas</taxon>
    </lineage>
</organism>
<sequence>MSDVESVISTQWWVASLGKTLIWARLDLLSEGTARVFDCDGRQVAYDSEDSARAALLDAEFRAYDGLDAEDAEGLGFSLEAVQPPQADSDEALRELMVQQLGKH</sequence>
<proteinExistence type="predicted"/>
<dbReference type="RefSeq" id="WP_091239062.1">
    <property type="nucleotide sequence ID" value="NZ_FNAG01000001.1"/>
</dbReference>
<dbReference type="AlphaFoldDB" id="A0A1G6SYY9"/>
<accession>A0A1G6SYY9</accession>
<dbReference type="OrthoDB" id="5966186at2"/>
<protein>
    <submittedName>
        <fullName evidence="1">Uncharacterized protein</fullName>
    </submittedName>
</protein>
<dbReference type="EMBL" id="FNAG01000001">
    <property type="protein sequence ID" value="SDD22018.1"/>
    <property type="molecule type" value="Genomic_DNA"/>
</dbReference>
<dbReference type="STRING" id="265719.SAMN04488509_101781"/>
<gene>
    <name evidence="1" type="ORF">SAMN04488509_101781</name>
</gene>
<name>A0A1G6SYY9_9GAMM</name>
<evidence type="ECO:0000313" key="2">
    <source>
        <dbReference type="Proteomes" id="UP000199603"/>
    </source>
</evidence>
<reference evidence="1 2" key="1">
    <citation type="submission" date="2016-10" db="EMBL/GenBank/DDBJ databases">
        <authorList>
            <person name="de Groot N.N."/>
        </authorList>
    </citation>
    <scope>NUCLEOTIDE SEQUENCE [LARGE SCALE GENOMIC DNA]</scope>
    <source>
        <strain evidence="1 2">DSM 16957</strain>
    </source>
</reference>
<dbReference type="Proteomes" id="UP000199603">
    <property type="component" value="Unassembled WGS sequence"/>
</dbReference>
<keyword evidence="2" id="KW-1185">Reference proteome</keyword>